<keyword evidence="6" id="KW-1185">Reference proteome</keyword>
<dbReference type="PIRSF" id="PIRSF000429">
    <property type="entry name" value="Ac-CoA_Ac_transf"/>
    <property type="match status" value="1"/>
</dbReference>
<name>A0ABD5RSG8_9EURY</name>
<dbReference type="InterPro" id="IPR016039">
    <property type="entry name" value="Thiolase-like"/>
</dbReference>
<evidence type="ECO:0000259" key="4">
    <source>
        <dbReference type="Pfam" id="PF22691"/>
    </source>
</evidence>
<evidence type="ECO:0000256" key="1">
    <source>
        <dbReference type="ARBA" id="ARBA00023229"/>
    </source>
</evidence>
<accession>A0ABD5RSG8</accession>
<feature type="region of interest" description="Disordered" evidence="2">
    <location>
        <begin position="1"/>
        <end position="24"/>
    </location>
</feature>
<dbReference type="RefSeq" id="WP_247420471.1">
    <property type="nucleotide sequence ID" value="NZ_JALLGW010000003.1"/>
</dbReference>
<dbReference type="Pfam" id="PF00108">
    <property type="entry name" value="Thiolase_N"/>
    <property type="match status" value="1"/>
</dbReference>
<dbReference type="GO" id="GO:0016746">
    <property type="term" value="F:acyltransferase activity"/>
    <property type="evidence" value="ECO:0007669"/>
    <property type="project" value="UniProtKB-KW"/>
</dbReference>
<dbReference type="EMBL" id="JBHSQH010000002">
    <property type="protein sequence ID" value="MFC5973526.1"/>
    <property type="molecule type" value="Genomic_DNA"/>
</dbReference>
<dbReference type="SUPFAM" id="SSF53901">
    <property type="entry name" value="Thiolase-like"/>
    <property type="match status" value="2"/>
</dbReference>
<dbReference type="GO" id="GO:0008299">
    <property type="term" value="P:isoprenoid biosynthetic process"/>
    <property type="evidence" value="ECO:0007669"/>
    <property type="project" value="UniProtKB-KW"/>
</dbReference>
<dbReference type="PANTHER" id="PTHR42870:SF1">
    <property type="entry name" value="NON-SPECIFIC LIPID-TRANSFER PROTEIN-LIKE 2"/>
    <property type="match status" value="1"/>
</dbReference>
<feature type="domain" description="Thiolase N-terminal" evidence="3">
    <location>
        <begin position="44"/>
        <end position="206"/>
    </location>
</feature>
<organism evidence="5 6">
    <name type="scientific">Halomarina salina</name>
    <dbReference type="NCBI Taxonomy" id="1872699"/>
    <lineage>
        <taxon>Archaea</taxon>
        <taxon>Methanobacteriati</taxon>
        <taxon>Methanobacteriota</taxon>
        <taxon>Stenosarchaea group</taxon>
        <taxon>Halobacteria</taxon>
        <taxon>Halobacteriales</taxon>
        <taxon>Natronomonadaceae</taxon>
        <taxon>Halomarina</taxon>
    </lineage>
</organism>
<evidence type="ECO:0000256" key="2">
    <source>
        <dbReference type="SAM" id="MobiDB-lite"/>
    </source>
</evidence>
<keyword evidence="1" id="KW-0414">Isoprene biosynthesis</keyword>
<feature type="domain" description="Thiolase C-terminal" evidence="4">
    <location>
        <begin position="277"/>
        <end position="407"/>
    </location>
</feature>
<dbReference type="EC" id="2.3.1.-" evidence="5"/>
<reference evidence="5 6" key="1">
    <citation type="journal article" date="2019" name="Int. J. Syst. Evol. Microbiol.">
        <title>The Global Catalogue of Microorganisms (GCM) 10K type strain sequencing project: providing services to taxonomists for standard genome sequencing and annotation.</title>
        <authorList>
            <consortium name="The Broad Institute Genomics Platform"/>
            <consortium name="The Broad Institute Genome Sequencing Center for Infectious Disease"/>
            <person name="Wu L."/>
            <person name="Ma J."/>
        </authorList>
    </citation>
    <scope>NUCLEOTIDE SEQUENCE [LARGE SCALE GENOMIC DNA]</scope>
    <source>
        <strain evidence="5 6">CGMCC 1.12543</strain>
    </source>
</reference>
<comment type="caution">
    <text evidence="5">The sequence shown here is derived from an EMBL/GenBank/DDBJ whole genome shotgun (WGS) entry which is preliminary data.</text>
</comment>
<dbReference type="PANTHER" id="PTHR42870">
    <property type="entry name" value="ACETYL-COA C-ACETYLTRANSFERASE"/>
    <property type="match status" value="1"/>
</dbReference>
<dbReference type="InterPro" id="IPR020616">
    <property type="entry name" value="Thiolase_N"/>
</dbReference>
<keyword evidence="5" id="KW-0808">Transferase</keyword>
<evidence type="ECO:0000313" key="5">
    <source>
        <dbReference type="EMBL" id="MFC5973526.1"/>
    </source>
</evidence>
<evidence type="ECO:0000259" key="3">
    <source>
        <dbReference type="Pfam" id="PF00108"/>
    </source>
</evidence>
<dbReference type="InterPro" id="IPR002155">
    <property type="entry name" value="Thiolase"/>
</dbReference>
<keyword evidence="5" id="KW-0012">Acyltransferase</keyword>
<dbReference type="Pfam" id="PF22691">
    <property type="entry name" value="Thiolase_C_1"/>
    <property type="match status" value="1"/>
</dbReference>
<sequence length="413" mass="43402">MTTRSPASTSVPNWTVRRGSNSDDGATAMTAHAIGVSALPNGTYDVPTWQMAAEVLREAVDDAALALADVDGLYMPKPRPWTEQGFFSTALANRLGLDLARNVETYTGGTSGGSAFRLAVADVERGVTDVAVVLAAERNSHVETDDYLSYILGTFERDLQSPVGPTVPGLYAQSLQRYCHEYDVSREAVAEVVVKNRENAASNPEAIRSSGTTVSDVLDSRPVARPLRLYECPAPCDGAAAVVVTGADHAGRTDGPVPIAGTGYDHAPSHYLGVRGESLARHPAMAAAADEALDDADREVGDVDVFELYAPFPHTEAILSEELDLFDRGDGALAAVDRQTAVDGTTPISPSGGCIGRGHPAMVSPLLNHVEAVRQVRGTAANQVRDATTVLTSAEHGHVDGVNVTVFGGDDDA</sequence>
<gene>
    <name evidence="5" type="ORF">ACFPYI_19525</name>
</gene>
<dbReference type="AlphaFoldDB" id="A0ABD5RSG8"/>
<proteinExistence type="predicted"/>
<dbReference type="CDD" id="cd00829">
    <property type="entry name" value="SCP-x_thiolase"/>
    <property type="match status" value="1"/>
</dbReference>
<protein>
    <submittedName>
        <fullName evidence="5">Thiolase family protein</fullName>
        <ecNumber evidence="5">2.3.1.-</ecNumber>
    </submittedName>
</protein>
<evidence type="ECO:0000313" key="6">
    <source>
        <dbReference type="Proteomes" id="UP001596099"/>
    </source>
</evidence>
<dbReference type="InterPro" id="IPR055140">
    <property type="entry name" value="Thiolase_C_2"/>
</dbReference>
<dbReference type="Gene3D" id="3.40.47.10">
    <property type="match status" value="1"/>
</dbReference>
<dbReference type="Proteomes" id="UP001596099">
    <property type="component" value="Unassembled WGS sequence"/>
</dbReference>